<reference evidence="14" key="1">
    <citation type="submission" date="2022-12" db="EMBL/GenBank/DDBJ databases">
        <title>Bacterial isolates from different developmental stages of Nematostella vectensis.</title>
        <authorList>
            <person name="Fraune S."/>
        </authorList>
    </citation>
    <scope>NUCLEOTIDE SEQUENCE</scope>
    <source>
        <strain evidence="14">G21619-S1</strain>
    </source>
</reference>
<dbReference type="InterPro" id="IPR000550">
    <property type="entry name" value="Hppk"/>
</dbReference>
<dbReference type="Proteomes" id="UP001068379">
    <property type="component" value="Unassembled WGS sequence"/>
</dbReference>
<evidence type="ECO:0000256" key="2">
    <source>
        <dbReference type="ARBA" id="ARBA00005810"/>
    </source>
</evidence>
<comment type="pathway">
    <text evidence="1">Cofactor biosynthesis; tetrahydrofolate biosynthesis; 2-amino-4-hydroxy-6-hydroxymethyl-7,8-dihydropteridine diphosphate from 7,8-dihydroneopterin triphosphate: step 4/4.</text>
</comment>
<dbReference type="Pfam" id="PF01288">
    <property type="entry name" value="HPPK"/>
    <property type="match status" value="1"/>
</dbReference>
<proteinExistence type="inferred from homology"/>
<dbReference type="NCBIfam" id="TIGR01498">
    <property type="entry name" value="folK"/>
    <property type="match status" value="1"/>
</dbReference>
<keyword evidence="7" id="KW-0418">Kinase</keyword>
<dbReference type="PROSITE" id="PS00794">
    <property type="entry name" value="HPPK"/>
    <property type="match status" value="1"/>
</dbReference>
<dbReference type="EC" id="2.7.6.3" evidence="3"/>
<comment type="function">
    <text evidence="10">Catalyzes the transfer of pyrophosphate from adenosine triphosphate (ATP) to 6-hydroxymethyl-7,8-dihydropterin, an enzymatic step in folate biosynthesis pathway.</text>
</comment>
<evidence type="ECO:0000259" key="13">
    <source>
        <dbReference type="PROSITE" id="PS00794"/>
    </source>
</evidence>
<keyword evidence="8" id="KW-0067">ATP-binding</keyword>
<dbReference type="EMBL" id="JAPWHE010000003">
    <property type="protein sequence ID" value="MCZ4329736.1"/>
    <property type="molecule type" value="Genomic_DNA"/>
</dbReference>
<evidence type="ECO:0000256" key="10">
    <source>
        <dbReference type="ARBA" id="ARBA00029409"/>
    </source>
</evidence>
<dbReference type="InterPro" id="IPR035907">
    <property type="entry name" value="Hppk_sf"/>
</dbReference>
<dbReference type="RefSeq" id="WP_269357894.1">
    <property type="nucleotide sequence ID" value="NZ_JAPWHE010000003.1"/>
</dbReference>
<protein>
    <recommendedName>
        <fullName evidence="4">2-amino-4-hydroxy-6-hydroxymethyldihydropteridine pyrophosphokinase</fullName>
        <ecNumber evidence="3">2.7.6.3</ecNumber>
    </recommendedName>
    <alternativeName>
        <fullName evidence="11">6-hydroxymethyl-7,8-dihydropterin pyrophosphokinase</fullName>
    </alternativeName>
    <alternativeName>
        <fullName evidence="12">7,8-dihydro-6-hydroxymethylpterin-pyrophosphokinase</fullName>
    </alternativeName>
</protein>
<keyword evidence="5 14" id="KW-0808">Transferase</keyword>
<dbReference type="CDD" id="cd00483">
    <property type="entry name" value="HPPK"/>
    <property type="match status" value="1"/>
</dbReference>
<sequence length="169" mass="17895">MSPSGPPPDPPTVQAYIGLGANLGDAADTVRRAAAELAAVPGVSALRLSPLYGTAPVDSSGPDYVNAVAGLDTTLPPLDLLSALQAIEQRHGRKRPYRNAPRTLDLDLLLYGDRSLGLPTLTVPHPRMHERAFVLRPLMDLAPGLTLAQGGLEALLARCADQAIRRLVR</sequence>
<comment type="caution">
    <text evidence="14">The sequence shown here is derived from an EMBL/GenBank/DDBJ whole genome shotgun (WGS) entry which is preliminary data.</text>
</comment>
<dbReference type="PANTHER" id="PTHR43071:SF1">
    <property type="entry name" value="2-AMINO-4-HYDROXY-6-HYDROXYMETHYLDIHYDROPTERIDINE PYROPHOSPHOKINASE"/>
    <property type="match status" value="1"/>
</dbReference>
<dbReference type="Gene3D" id="3.30.70.560">
    <property type="entry name" value="7,8-Dihydro-6-hydroxymethylpterin-pyrophosphokinase HPPK"/>
    <property type="match status" value="1"/>
</dbReference>
<evidence type="ECO:0000256" key="12">
    <source>
        <dbReference type="ARBA" id="ARBA00033413"/>
    </source>
</evidence>
<feature type="domain" description="7,8-dihydro-6-hydroxymethylpterin-pyrophosphokinase" evidence="13">
    <location>
        <begin position="98"/>
        <end position="109"/>
    </location>
</feature>
<accession>A0ABT4M331</accession>
<dbReference type="PANTHER" id="PTHR43071">
    <property type="entry name" value="2-AMINO-4-HYDROXY-6-HYDROXYMETHYLDIHYDROPTERIDINE PYROPHOSPHOKINASE"/>
    <property type="match status" value="1"/>
</dbReference>
<evidence type="ECO:0000256" key="11">
    <source>
        <dbReference type="ARBA" id="ARBA00029766"/>
    </source>
</evidence>
<dbReference type="GO" id="GO:0003848">
    <property type="term" value="F:2-amino-4-hydroxy-6-hydroxymethyldihydropteridine diphosphokinase activity"/>
    <property type="evidence" value="ECO:0007669"/>
    <property type="project" value="UniProtKB-EC"/>
</dbReference>
<evidence type="ECO:0000256" key="4">
    <source>
        <dbReference type="ARBA" id="ARBA00016218"/>
    </source>
</evidence>
<evidence type="ECO:0000256" key="1">
    <source>
        <dbReference type="ARBA" id="ARBA00005051"/>
    </source>
</evidence>
<keyword evidence="9" id="KW-0289">Folate biosynthesis</keyword>
<evidence type="ECO:0000256" key="5">
    <source>
        <dbReference type="ARBA" id="ARBA00022679"/>
    </source>
</evidence>
<dbReference type="SUPFAM" id="SSF55083">
    <property type="entry name" value="6-hydroxymethyl-7,8-dihydropterin pyrophosphokinase, HPPK"/>
    <property type="match status" value="1"/>
</dbReference>
<organism evidence="14 15">
    <name type="scientific">Castellaniella denitrificans</name>
    <dbReference type="NCBI Taxonomy" id="56119"/>
    <lineage>
        <taxon>Bacteria</taxon>
        <taxon>Pseudomonadati</taxon>
        <taxon>Pseudomonadota</taxon>
        <taxon>Betaproteobacteria</taxon>
        <taxon>Burkholderiales</taxon>
        <taxon>Alcaligenaceae</taxon>
        <taxon>Castellaniella</taxon>
    </lineage>
</organism>
<dbReference type="NCBIfam" id="NF010692">
    <property type="entry name" value="PRK14092.1"/>
    <property type="match status" value="1"/>
</dbReference>
<evidence type="ECO:0000256" key="7">
    <source>
        <dbReference type="ARBA" id="ARBA00022777"/>
    </source>
</evidence>
<gene>
    <name evidence="14" type="ORF">O4H32_07215</name>
</gene>
<evidence type="ECO:0000313" key="14">
    <source>
        <dbReference type="EMBL" id="MCZ4329736.1"/>
    </source>
</evidence>
<evidence type="ECO:0000256" key="6">
    <source>
        <dbReference type="ARBA" id="ARBA00022741"/>
    </source>
</evidence>
<keyword evidence="15" id="KW-1185">Reference proteome</keyword>
<evidence type="ECO:0000256" key="8">
    <source>
        <dbReference type="ARBA" id="ARBA00022840"/>
    </source>
</evidence>
<evidence type="ECO:0000256" key="9">
    <source>
        <dbReference type="ARBA" id="ARBA00022909"/>
    </source>
</evidence>
<evidence type="ECO:0000313" key="15">
    <source>
        <dbReference type="Proteomes" id="UP001068379"/>
    </source>
</evidence>
<name>A0ABT4M331_9BURK</name>
<comment type="similarity">
    <text evidence="2">Belongs to the HPPK family.</text>
</comment>
<evidence type="ECO:0000256" key="3">
    <source>
        <dbReference type="ARBA" id="ARBA00013253"/>
    </source>
</evidence>
<keyword evidence="6" id="KW-0547">Nucleotide-binding</keyword>